<dbReference type="AlphaFoldDB" id="A0A1L7XFG9"/>
<dbReference type="Proteomes" id="UP000184330">
    <property type="component" value="Unassembled WGS sequence"/>
</dbReference>
<feature type="transmembrane region" description="Helical" evidence="2">
    <location>
        <begin position="72"/>
        <end position="91"/>
    </location>
</feature>
<gene>
    <name evidence="3" type="ORF">PAC_13613</name>
</gene>
<dbReference type="PANTHER" id="PTHR35179:SF2">
    <property type="entry name" value="START DOMAIN-CONTAINING PROTEIN"/>
    <property type="match status" value="1"/>
</dbReference>
<feature type="compositionally biased region" description="Basic and acidic residues" evidence="1">
    <location>
        <begin position="378"/>
        <end position="391"/>
    </location>
</feature>
<reference evidence="3 4" key="1">
    <citation type="submission" date="2016-03" db="EMBL/GenBank/DDBJ databases">
        <authorList>
            <person name="Ploux O."/>
        </authorList>
    </citation>
    <scope>NUCLEOTIDE SEQUENCE [LARGE SCALE GENOMIC DNA]</scope>
    <source>
        <strain evidence="3 4">UAMH 11012</strain>
    </source>
</reference>
<feature type="transmembrane region" description="Helical" evidence="2">
    <location>
        <begin position="192"/>
        <end position="213"/>
    </location>
</feature>
<feature type="compositionally biased region" description="Basic and acidic residues" evidence="1">
    <location>
        <begin position="323"/>
        <end position="345"/>
    </location>
</feature>
<sequence>MENTIDDFKLASAAAGFTGGFGLLCTWNAIQQTRAVRRPLRSAFIWMVWGEIVANLAIGVLGWLFLDGILKASVPVLFSLLFMWVFEIQFLMQIIINRISVVLDDHRLIRKIKWGTAFIMQVPFSRSALRTQVDSPKNIDKHRLNNYWDPTSKVIILLVDAALNYFFLRTVKLRLVKYHGLAKYAALVRFNARLMVLSISMDVCIPLPLTSYFSCPPEKHKLISHQLILILLMFLHNKVVYIQFHPVTYMVKLNIELSMASLITKIAKSTVDERNNELGIYHTSSHLTSSSTPYSPFPKTPNQSRFQERCLSPGLAKVMKVKPGSDEGLGKRSESTDERGSDESVRASQKSPAIQVEDMKEWRKERKERRKGSIGNIRWEEATRERLKEDPGGEVPATPKLGPK</sequence>
<evidence type="ECO:0000313" key="4">
    <source>
        <dbReference type="Proteomes" id="UP000184330"/>
    </source>
</evidence>
<proteinExistence type="predicted"/>
<feature type="region of interest" description="Disordered" evidence="1">
    <location>
        <begin position="320"/>
        <end position="404"/>
    </location>
</feature>
<dbReference type="OrthoDB" id="3205825at2759"/>
<keyword evidence="2" id="KW-1133">Transmembrane helix</keyword>
<accession>A0A1L7XFG9</accession>
<feature type="transmembrane region" description="Helical" evidence="2">
    <location>
        <begin position="42"/>
        <end position="66"/>
    </location>
</feature>
<organism evidence="3 4">
    <name type="scientific">Phialocephala subalpina</name>
    <dbReference type="NCBI Taxonomy" id="576137"/>
    <lineage>
        <taxon>Eukaryota</taxon>
        <taxon>Fungi</taxon>
        <taxon>Dikarya</taxon>
        <taxon>Ascomycota</taxon>
        <taxon>Pezizomycotina</taxon>
        <taxon>Leotiomycetes</taxon>
        <taxon>Helotiales</taxon>
        <taxon>Mollisiaceae</taxon>
        <taxon>Phialocephala</taxon>
        <taxon>Phialocephala fortinii species complex</taxon>
    </lineage>
</organism>
<keyword evidence="4" id="KW-1185">Reference proteome</keyword>
<evidence type="ECO:0000313" key="3">
    <source>
        <dbReference type="EMBL" id="CZR63716.1"/>
    </source>
</evidence>
<feature type="region of interest" description="Disordered" evidence="1">
    <location>
        <begin position="284"/>
        <end position="306"/>
    </location>
</feature>
<protein>
    <recommendedName>
        <fullName evidence="5">Integral membrane protein</fullName>
    </recommendedName>
</protein>
<name>A0A1L7XFG9_9HELO</name>
<keyword evidence="2" id="KW-0812">Transmembrane</keyword>
<feature type="transmembrane region" description="Helical" evidence="2">
    <location>
        <begin position="12"/>
        <end position="30"/>
    </location>
</feature>
<feature type="compositionally biased region" description="Low complexity" evidence="1">
    <location>
        <begin position="284"/>
        <end position="294"/>
    </location>
</feature>
<evidence type="ECO:0000256" key="1">
    <source>
        <dbReference type="SAM" id="MobiDB-lite"/>
    </source>
</evidence>
<dbReference type="EMBL" id="FJOG01000024">
    <property type="protein sequence ID" value="CZR63716.1"/>
    <property type="molecule type" value="Genomic_DNA"/>
</dbReference>
<evidence type="ECO:0000256" key="2">
    <source>
        <dbReference type="SAM" id="Phobius"/>
    </source>
</evidence>
<keyword evidence="2" id="KW-0472">Membrane</keyword>
<feature type="transmembrane region" description="Helical" evidence="2">
    <location>
        <begin position="225"/>
        <end position="244"/>
    </location>
</feature>
<dbReference type="PANTHER" id="PTHR35179">
    <property type="entry name" value="PROTEIN CBG02620"/>
    <property type="match status" value="1"/>
</dbReference>
<evidence type="ECO:0008006" key="5">
    <source>
        <dbReference type="Google" id="ProtNLM"/>
    </source>
</evidence>